<evidence type="ECO:0000313" key="2">
    <source>
        <dbReference type="EMBL" id="VAW62897.1"/>
    </source>
</evidence>
<keyword evidence="2" id="KW-0808">Transferase</keyword>
<organism evidence="2">
    <name type="scientific">hydrothermal vent metagenome</name>
    <dbReference type="NCBI Taxonomy" id="652676"/>
    <lineage>
        <taxon>unclassified sequences</taxon>
        <taxon>metagenomes</taxon>
        <taxon>ecological metagenomes</taxon>
    </lineage>
</organism>
<accession>A0A3B0XIJ4</accession>
<sequence length="199" mass="22366">MLMKNKIRNGLIIIVMSLLSACGTSPKTNFYILNIDRDLSQQKSEGVSIGVWKVTLPNLIDRPEIITRTGSHTINLADFHRWAGGLKSNISFLLANELSYHLKTGHVDISPWSSYRNFDFQIKVHVRKFTGELGGLSEFEGAYIILNGKGDKKVLEKTFSFSEKVNSKKYTDIALAMSKLVSSLSREISNSVQEQIKIK</sequence>
<name>A0A3B0XIJ4_9ZZZZ</name>
<protein>
    <submittedName>
        <fullName evidence="2">Methionyl-tRNA formyltransferase</fullName>
        <ecNumber evidence="2">2.1.2.9</ecNumber>
    </submittedName>
</protein>
<dbReference type="GO" id="GO:0004479">
    <property type="term" value="F:methionyl-tRNA formyltransferase activity"/>
    <property type="evidence" value="ECO:0007669"/>
    <property type="project" value="UniProtKB-EC"/>
</dbReference>
<evidence type="ECO:0000259" key="1">
    <source>
        <dbReference type="Pfam" id="PF03886"/>
    </source>
</evidence>
<dbReference type="InterPro" id="IPR005586">
    <property type="entry name" value="ABC_trans_aux"/>
</dbReference>
<proteinExistence type="predicted"/>
<dbReference type="EMBL" id="UOFH01000233">
    <property type="protein sequence ID" value="VAW62897.1"/>
    <property type="molecule type" value="Genomic_DNA"/>
</dbReference>
<reference evidence="2" key="1">
    <citation type="submission" date="2018-06" db="EMBL/GenBank/DDBJ databases">
        <authorList>
            <person name="Zhirakovskaya E."/>
        </authorList>
    </citation>
    <scope>NUCLEOTIDE SEQUENCE</scope>
</reference>
<dbReference type="Gene3D" id="3.40.50.10610">
    <property type="entry name" value="ABC-type transport auxiliary lipoprotein component"/>
    <property type="match status" value="1"/>
</dbReference>
<dbReference type="Pfam" id="PF03886">
    <property type="entry name" value="ABC_trans_aux"/>
    <property type="match status" value="1"/>
</dbReference>
<gene>
    <name evidence="2" type="ORF">MNBD_GAMMA08-2470</name>
</gene>
<dbReference type="PROSITE" id="PS51257">
    <property type="entry name" value="PROKAR_LIPOPROTEIN"/>
    <property type="match status" value="1"/>
</dbReference>
<dbReference type="SUPFAM" id="SSF159594">
    <property type="entry name" value="XCC0632-like"/>
    <property type="match status" value="1"/>
</dbReference>
<dbReference type="AlphaFoldDB" id="A0A3B0XIJ4"/>
<dbReference type="EC" id="2.1.2.9" evidence="2"/>
<feature type="domain" description="ABC-type transport auxiliary lipoprotein component" evidence="1">
    <location>
        <begin position="41"/>
        <end position="188"/>
    </location>
</feature>